<feature type="domain" description="VLIG-type G" evidence="1">
    <location>
        <begin position="798"/>
        <end position="887"/>
    </location>
</feature>
<dbReference type="GO" id="GO:0005525">
    <property type="term" value="F:GTP binding"/>
    <property type="evidence" value="ECO:0007669"/>
    <property type="project" value="InterPro"/>
</dbReference>
<proteinExistence type="predicted"/>
<dbReference type="PANTHER" id="PTHR22796:SF1">
    <property type="entry name" value="VWFA DOMAIN-CONTAINING PROTEIN"/>
    <property type="match status" value="1"/>
</dbReference>
<organism evidence="2 3">
    <name type="scientific">Paramecium sonneborni</name>
    <dbReference type="NCBI Taxonomy" id="65129"/>
    <lineage>
        <taxon>Eukaryota</taxon>
        <taxon>Sar</taxon>
        <taxon>Alveolata</taxon>
        <taxon>Ciliophora</taxon>
        <taxon>Intramacronucleata</taxon>
        <taxon>Oligohymenophorea</taxon>
        <taxon>Peniculida</taxon>
        <taxon>Parameciidae</taxon>
        <taxon>Paramecium</taxon>
    </lineage>
</organism>
<evidence type="ECO:0000259" key="1">
    <source>
        <dbReference type="PROSITE" id="PS51717"/>
    </source>
</evidence>
<keyword evidence="3" id="KW-1185">Reference proteome</keyword>
<dbReference type="InterPro" id="IPR030383">
    <property type="entry name" value="G_VLIG_dom"/>
</dbReference>
<sequence length="1135" mass="133709">MNQNIKIALLYSIKTDNAQDFQIDKIDFYNKDTQLLYDNKEDEILQVQGLFGSQQEVQKEVELEIGKQLDLSSYLNYSDKGNLIAIKHNTVMIFCLILPDNFFITKPISEKATEIVLFRILHDFTDNIKMCFNEIVFKDWYQENMIPFSSQIMKRNDYDFKEETNKQIETYDCKWILINYKILENYINSQSLSPQLTIKEQLKFDQIDDQNFDTSYDDFLNDLTKQILNTQNKQISSLCNLFKKEYQTLQLQQQLNSISNTLFEEILNIKDDFVKDLLKKIKRFWQIGPLNEEQNQKILIETQLSDILQTLLIKNNIFIIQNNDFQHKYENDFFEDVKQFIKKIEKTLKNVKSQFLNQKKQIKEDLKKQTYYRIQKINFEFCRCQQEQEKIKNIVQLDDEQEIIINNSCLELPQGKFTIKEVFQTKEKANIYIINVIDCHNSSKCKNYIYFHLNKAPKIKLIKQFDFTCVNEAVYFHDYNRGYLYIFNFKKYYVQQLIITALGIILNENCFCYQQESNHEFIVSQAAYLNNCNQFIVLSKDGVVYKQQDSGKYFEKVYCIIKDQKNQKQTKFIPSIQPDQNYNQLLTCPSGKYFYLANSYCCDRYDQNCLRIDCIQIEGTIKIFYDCHDVIILTQIDKQIESRKAKVISNLVANKKFNMLQIDKNKVIGNPGLDIAKGSFSKFGPNSQFLLKEKKRNIQLYFNQKYSEIAERYLDKLNVSEIILSFTNIQMTQSKSDQIKNIIFSRSPLQLCTIENSNLIPLNGGFREKTEVQKIISVEQKVKQLHLGFLEDHLSNINNKIFVVGILGKQSSGKSYLLNRVFGTRFSVSSARCTDGVWGSIAYVEDQIFLILDCEGLFNGARTEKEEIKMLAFLTAISDITILNSDLTFSRHLNDLFDNLVEASKQLNDEKLFKGFLYFVLRDVSSQDNQGAETELLKNLERLKVGGSEEIIFLNKLFNNKLAVEKLCNNENKLFDQQLINVRTYFLEQSAKSNHWENGTELTKMIKILLCQLELSDNTNASLVNLQISIERIFEESTKQWYEYSLNQAKDDKLKLSQSNYQFKKYEEYEHISQNTSILLEQLYKDLKMQDSIQNHNQNVIEANFQFQLLNKEKIKFYKKHNQKLTLLVIKKFKE</sequence>
<evidence type="ECO:0000313" key="2">
    <source>
        <dbReference type="EMBL" id="CAD8098823.1"/>
    </source>
</evidence>
<reference evidence="2" key="1">
    <citation type="submission" date="2021-01" db="EMBL/GenBank/DDBJ databases">
        <authorList>
            <consortium name="Genoscope - CEA"/>
            <person name="William W."/>
        </authorList>
    </citation>
    <scope>NUCLEOTIDE SEQUENCE</scope>
</reference>
<accession>A0A8S1P7I2</accession>
<comment type="caution">
    <text evidence="2">The sequence shown here is derived from an EMBL/GenBank/DDBJ whole genome shotgun (WGS) entry which is preliminary data.</text>
</comment>
<dbReference type="AlphaFoldDB" id="A0A8S1P7I2"/>
<dbReference type="EMBL" id="CAJJDN010000071">
    <property type="protein sequence ID" value="CAD8098823.1"/>
    <property type="molecule type" value="Genomic_DNA"/>
</dbReference>
<dbReference type="Proteomes" id="UP000692954">
    <property type="component" value="Unassembled WGS sequence"/>
</dbReference>
<name>A0A8S1P7I2_9CILI</name>
<dbReference type="PANTHER" id="PTHR22796">
    <property type="entry name" value="URG4-RELATED"/>
    <property type="match status" value="1"/>
</dbReference>
<dbReference type="PROSITE" id="PS51717">
    <property type="entry name" value="G_VLIG"/>
    <property type="match status" value="1"/>
</dbReference>
<dbReference type="OrthoDB" id="3214109at2759"/>
<dbReference type="Pfam" id="PF25683">
    <property type="entry name" value="URGCP_GTPase"/>
    <property type="match status" value="1"/>
</dbReference>
<evidence type="ECO:0000313" key="3">
    <source>
        <dbReference type="Proteomes" id="UP000692954"/>
    </source>
</evidence>
<gene>
    <name evidence="2" type="ORF">PSON_ATCC_30995.1.T0710002</name>
</gene>
<protein>
    <recommendedName>
        <fullName evidence="1">VLIG-type G domain-containing protein</fullName>
    </recommendedName>
</protein>